<feature type="compositionally biased region" description="Polar residues" evidence="1">
    <location>
        <begin position="426"/>
        <end position="443"/>
    </location>
</feature>
<evidence type="ECO:0000313" key="2">
    <source>
        <dbReference type="EMBL" id="KAG0563557.1"/>
    </source>
</evidence>
<feature type="compositionally biased region" description="Basic and acidic residues" evidence="1">
    <location>
        <begin position="79"/>
        <end position="89"/>
    </location>
</feature>
<name>A0A8T0GYB7_CERPU</name>
<protein>
    <submittedName>
        <fullName evidence="2">Uncharacterized protein</fullName>
    </submittedName>
</protein>
<sequence length="835" mass="88953">MSLGVSEREHLAGVPVGDGAVGLGVGCDDGVNESTDVTRPIEQHQAIMEVNGFSQSDEAVAPIQCSKMSLPTSSPIAKSSDDGHVRSEEVAASEKGNASPLFKVHPSSEETNARLNYESEAVAIAEVSKTCSAAGALRVPVVDSQEVPALAECKLDASPEIKGARRQQIVGGTPVSVPASRVSSVRKGKELQGQAGRVLRANADGVAGGNSSPRSLRASHRRVPLGWFPRGQKTESYLERKIRMLQQTEGGKIASLDETLGASNVHLSRIEREKQAASAAATAATKTRKVALVEASWCRILKATGIPYMSAALELQKAEKAAEEALAAAAALGVILGHSPRSPRYVTDSDCSSGGHDNISATLETAFHVDKAVAAALKTALLRHTSELKDAELQRAMALITNPLVNVSTGQREWVDGTSKAVLEGSDQNSNEASQDSENSMVTSPKCAVSADGSSQENPLVELMLQRVRGLQPEECTSMATIVATRGLGALLQEENLEQEVGAKSEVGGGLGDVLVKHVSRLEAEKAAAKTAGEGGRAEMKRRLTVVLNPVPDLGSMFVKHVSRLEREKKAAIEAAAKEAETWIPGEAAKFDDLGSEEGLDKIFVKKMSRLEKEKAAAQQRRRSSLNKFSPRKGRRVSLTRRPGLGECLIKHKSRLEKEIEAAKARRLSTSGKSMKKVAVPQPSPPKRVSLGGILIKHKSRLEREKEAAKLASQAASSTVPTVDTRSESPCVPMPNGDAQEAKCNSDVAENTVVQSSLADLGARKLSKLEMEKQAAAAASSTDPWARRRPSFKARNDSSEIWAGVGLGAALKRHVSKLEQEQAAWRNAEEMARAH</sequence>
<feature type="region of interest" description="Disordered" evidence="1">
    <location>
        <begin position="775"/>
        <end position="794"/>
    </location>
</feature>
<dbReference type="EMBL" id="CM026429">
    <property type="protein sequence ID" value="KAG0563557.1"/>
    <property type="molecule type" value="Genomic_DNA"/>
</dbReference>
<feature type="region of interest" description="Disordered" evidence="1">
    <location>
        <begin position="667"/>
        <end position="690"/>
    </location>
</feature>
<dbReference type="PANTHER" id="PTHR36325">
    <property type="entry name" value="MYOSIN-2 HEAVY CHAIN-LIKE PROTEIN"/>
    <property type="match status" value="1"/>
</dbReference>
<feature type="compositionally biased region" description="Basic residues" evidence="1">
    <location>
        <begin position="620"/>
        <end position="635"/>
    </location>
</feature>
<reference evidence="2" key="1">
    <citation type="submission" date="2020-06" db="EMBL/GenBank/DDBJ databases">
        <title>WGS assembly of Ceratodon purpureus strain R40.</title>
        <authorList>
            <person name="Carey S.B."/>
            <person name="Jenkins J."/>
            <person name="Shu S."/>
            <person name="Lovell J.T."/>
            <person name="Sreedasyam A."/>
            <person name="Maumus F."/>
            <person name="Tiley G.P."/>
            <person name="Fernandez-Pozo N."/>
            <person name="Barry K."/>
            <person name="Chen C."/>
            <person name="Wang M."/>
            <person name="Lipzen A."/>
            <person name="Daum C."/>
            <person name="Saski C.A."/>
            <person name="Payton A.C."/>
            <person name="Mcbreen J.C."/>
            <person name="Conrad R.E."/>
            <person name="Kollar L.M."/>
            <person name="Olsson S."/>
            <person name="Huttunen S."/>
            <person name="Landis J.B."/>
            <person name="Wickett N.J."/>
            <person name="Johnson M.G."/>
            <person name="Rensing S.A."/>
            <person name="Grimwood J."/>
            <person name="Schmutz J."/>
            <person name="Mcdaniel S.F."/>
        </authorList>
    </citation>
    <scope>NUCLEOTIDE SEQUENCE</scope>
    <source>
        <strain evidence="2">R40</strain>
    </source>
</reference>
<organism evidence="2 3">
    <name type="scientific">Ceratodon purpureus</name>
    <name type="common">Fire moss</name>
    <name type="synonym">Dicranum purpureum</name>
    <dbReference type="NCBI Taxonomy" id="3225"/>
    <lineage>
        <taxon>Eukaryota</taxon>
        <taxon>Viridiplantae</taxon>
        <taxon>Streptophyta</taxon>
        <taxon>Embryophyta</taxon>
        <taxon>Bryophyta</taxon>
        <taxon>Bryophytina</taxon>
        <taxon>Bryopsida</taxon>
        <taxon>Dicranidae</taxon>
        <taxon>Pseudoditrichales</taxon>
        <taxon>Ditrichaceae</taxon>
        <taxon>Ceratodon</taxon>
    </lineage>
</organism>
<gene>
    <name evidence="2" type="ORF">KC19_8G041000</name>
</gene>
<feature type="region of interest" description="Disordered" evidence="1">
    <location>
        <begin position="424"/>
        <end position="455"/>
    </location>
</feature>
<dbReference type="PANTHER" id="PTHR36325:SF1">
    <property type="entry name" value="MYOSIN-2 HEAVY CHAIN-LIKE PROTEIN"/>
    <property type="match status" value="1"/>
</dbReference>
<feature type="compositionally biased region" description="Polar residues" evidence="1">
    <location>
        <begin position="714"/>
        <end position="724"/>
    </location>
</feature>
<keyword evidence="3" id="KW-1185">Reference proteome</keyword>
<accession>A0A8T0GYB7</accession>
<dbReference type="AlphaFoldDB" id="A0A8T0GYB7"/>
<feature type="region of interest" description="Disordered" evidence="1">
    <location>
        <begin position="709"/>
        <end position="730"/>
    </location>
</feature>
<evidence type="ECO:0000256" key="1">
    <source>
        <dbReference type="SAM" id="MobiDB-lite"/>
    </source>
</evidence>
<comment type="caution">
    <text evidence="2">The sequence shown here is derived from an EMBL/GenBank/DDBJ whole genome shotgun (WGS) entry which is preliminary data.</text>
</comment>
<evidence type="ECO:0000313" key="3">
    <source>
        <dbReference type="Proteomes" id="UP000822688"/>
    </source>
</evidence>
<dbReference type="Proteomes" id="UP000822688">
    <property type="component" value="Chromosome 8"/>
</dbReference>
<feature type="region of interest" description="Disordered" evidence="1">
    <location>
        <begin position="71"/>
        <end position="101"/>
    </location>
</feature>
<proteinExistence type="predicted"/>
<feature type="region of interest" description="Disordered" evidence="1">
    <location>
        <begin position="616"/>
        <end position="635"/>
    </location>
</feature>